<dbReference type="SUPFAM" id="SSF48452">
    <property type="entry name" value="TPR-like"/>
    <property type="match status" value="1"/>
</dbReference>
<dbReference type="InterPro" id="IPR011990">
    <property type="entry name" value="TPR-like_helical_dom_sf"/>
</dbReference>
<dbReference type="InterPro" id="IPR019734">
    <property type="entry name" value="TPR_rpt"/>
</dbReference>
<dbReference type="RefSeq" id="WP_134113379.1">
    <property type="nucleotide sequence ID" value="NZ_SOBG01000006.1"/>
</dbReference>
<feature type="repeat" description="TPR" evidence="1">
    <location>
        <begin position="193"/>
        <end position="226"/>
    </location>
</feature>
<dbReference type="Gene3D" id="1.25.40.10">
    <property type="entry name" value="Tetratricopeptide repeat domain"/>
    <property type="match status" value="2"/>
</dbReference>
<keyword evidence="4" id="KW-1185">Reference proteome</keyword>
<reference evidence="3 4" key="1">
    <citation type="submission" date="2019-03" db="EMBL/GenBank/DDBJ databases">
        <title>Genomic Encyclopedia of Type Strains, Phase IV (KMG-IV): sequencing the most valuable type-strain genomes for metagenomic binning, comparative biology and taxonomic classification.</title>
        <authorList>
            <person name="Goeker M."/>
        </authorList>
    </citation>
    <scope>NUCLEOTIDE SEQUENCE [LARGE SCALE GENOMIC DNA]</scope>
    <source>
        <strain evidence="3 4">DSM 100055</strain>
    </source>
</reference>
<dbReference type="SMART" id="SM00028">
    <property type="entry name" value="TPR"/>
    <property type="match status" value="3"/>
</dbReference>
<name>A0AA46I5B9_9FUSO</name>
<gene>
    <name evidence="3" type="ORF">EV215_1510</name>
</gene>
<proteinExistence type="predicted"/>
<evidence type="ECO:0000256" key="1">
    <source>
        <dbReference type="PROSITE-ProRule" id="PRU00339"/>
    </source>
</evidence>
<evidence type="ECO:0000313" key="4">
    <source>
        <dbReference type="Proteomes" id="UP000294678"/>
    </source>
</evidence>
<dbReference type="EMBL" id="SOBG01000006">
    <property type="protein sequence ID" value="TDT69168.1"/>
    <property type="molecule type" value="Genomic_DNA"/>
</dbReference>
<evidence type="ECO:0008006" key="5">
    <source>
        <dbReference type="Google" id="ProtNLM"/>
    </source>
</evidence>
<accession>A0AA46I5B9</accession>
<feature type="transmembrane region" description="Helical" evidence="2">
    <location>
        <begin position="7"/>
        <end position="26"/>
    </location>
</feature>
<dbReference type="AlphaFoldDB" id="A0AA46I5B9"/>
<dbReference type="PROSITE" id="PS50005">
    <property type="entry name" value="TPR"/>
    <property type="match status" value="1"/>
</dbReference>
<keyword evidence="2" id="KW-1133">Transmembrane helix</keyword>
<evidence type="ECO:0000313" key="3">
    <source>
        <dbReference type="EMBL" id="TDT69168.1"/>
    </source>
</evidence>
<organism evidence="3 4">
    <name type="scientific">Hypnocyclicus thermotrophus</name>
    <dbReference type="NCBI Taxonomy" id="1627895"/>
    <lineage>
        <taxon>Bacteria</taxon>
        <taxon>Fusobacteriati</taxon>
        <taxon>Fusobacteriota</taxon>
        <taxon>Fusobacteriia</taxon>
        <taxon>Fusobacteriales</taxon>
        <taxon>Fusobacteriaceae</taxon>
        <taxon>Hypnocyclicus</taxon>
    </lineage>
</organism>
<protein>
    <recommendedName>
        <fullName evidence="5">Tetratricopeptide repeat protein</fullName>
    </recommendedName>
</protein>
<evidence type="ECO:0000256" key="2">
    <source>
        <dbReference type="SAM" id="Phobius"/>
    </source>
</evidence>
<dbReference type="Proteomes" id="UP000294678">
    <property type="component" value="Unassembled WGS sequence"/>
</dbReference>
<comment type="caution">
    <text evidence="3">The sequence shown here is derived from an EMBL/GenBank/DDBJ whole genome shotgun (WGS) entry which is preliminary data.</text>
</comment>
<keyword evidence="2" id="KW-0472">Membrane</keyword>
<keyword evidence="2" id="KW-0812">Transmembrane</keyword>
<keyword evidence="1" id="KW-0802">TPR repeat</keyword>
<sequence>MKNPKKISLIIIYFTLVINIFSANIYEEYKNAKEYYNQKDYKKAMYSLELVLNEVPDYEDAKLLYFKINYELNNSEKVSKLFKELITTDDDVRVKLFNYLMLNNETTALLQIYDTLENKEALENIFLEYLYLNKEYNIILNKYPSIEYVKRIEKDKQKADNYYYEAISLLKNNSTNEAMVLMKKAIETYPENYIYYYKIGKVYADNKNFVLAEYNFNKALEYNDSEEIKLSLLKLYYDQKKYDKVYEMSRTISHLPEVRKILKSIYYDQKDNYKRVRIITRWNTQVTIDRRIIPNATLGDTYILSSVLPSVFDNRTGEKLATRTLPVARVRISRLDQKLATFEIIEEYTVIEVDQEYIIN</sequence>